<name>A0A834SJ01_9FABA</name>
<organism evidence="2 3">
    <name type="scientific">Senna tora</name>
    <dbReference type="NCBI Taxonomy" id="362788"/>
    <lineage>
        <taxon>Eukaryota</taxon>
        <taxon>Viridiplantae</taxon>
        <taxon>Streptophyta</taxon>
        <taxon>Embryophyta</taxon>
        <taxon>Tracheophyta</taxon>
        <taxon>Spermatophyta</taxon>
        <taxon>Magnoliopsida</taxon>
        <taxon>eudicotyledons</taxon>
        <taxon>Gunneridae</taxon>
        <taxon>Pentapetalae</taxon>
        <taxon>rosids</taxon>
        <taxon>fabids</taxon>
        <taxon>Fabales</taxon>
        <taxon>Fabaceae</taxon>
        <taxon>Caesalpinioideae</taxon>
        <taxon>Cassia clade</taxon>
        <taxon>Senna</taxon>
    </lineage>
</organism>
<evidence type="ECO:0000313" key="2">
    <source>
        <dbReference type="EMBL" id="KAF7804481.1"/>
    </source>
</evidence>
<feature type="compositionally biased region" description="Polar residues" evidence="1">
    <location>
        <begin position="269"/>
        <end position="281"/>
    </location>
</feature>
<proteinExistence type="predicted"/>
<reference evidence="2" key="1">
    <citation type="submission" date="2020-09" db="EMBL/GenBank/DDBJ databases">
        <title>Genome-Enabled Discovery of Anthraquinone Biosynthesis in Senna tora.</title>
        <authorList>
            <person name="Kang S.-H."/>
            <person name="Pandey R.P."/>
            <person name="Lee C.-M."/>
            <person name="Sim J.-S."/>
            <person name="Jeong J.-T."/>
            <person name="Choi B.-S."/>
            <person name="Jung M."/>
            <person name="Ginzburg D."/>
            <person name="Zhao K."/>
            <person name="Won S.Y."/>
            <person name="Oh T.-J."/>
            <person name="Yu Y."/>
            <person name="Kim N.-H."/>
            <person name="Lee O.R."/>
            <person name="Lee T.-H."/>
            <person name="Bashyal P."/>
            <person name="Kim T.-S."/>
            <person name="Lee W.-H."/>
            <person name="Kawkins C."/>
            <person name="Kim C.-K."/>
            <person name="Kim J.S."/>
            <person name="Ahn B.O."/>
            <person name="Rhee S.Y."/>
            <person name="Sohng J.K."/>
        </authorList>
    </citation>
    <scope>NUCLEOTIDE SEQUENCE</scope>
    <source>
        <tissue evidence="2">Leaf</tissue>
    </source>
</reference>
<dbReference type="EMBL" id="JAAIUW010000013">
    <property type="protein sequence ID" value="KAF7804481.1"/>
    <property type="molecule type" value="Genomic_DNA"/>
</dbReference>
<dbReference type="Proteomes" id="UP000634136">
    <property type="component" value="Unassembled WGS sequence"/>
</dbReference>
<comment type="caution">
    <text evidence="2">The sequence shown here is derived from an EMBL/GenBank/DDBJ whole genome shotgun (WGS) entry which is preliminary data.</text>
</comment>
<evidence type="ECO:0000313" key="3">
    <source>
        <dbReference type="Proteomes" id="UP000634136"/>
    </source>
</evidence>
<gene>
    <name evidence="2" type="ORF">G2W53_043592</name>
</gene>
<sequence length="392" mass="44790">MAAGTYPPDPDWKWVSQIASCLWGLWNGVKLKVRRYDEMEVSVWPYSRVPGVQLPSRGVWNERGTAQIPAHPSGFPAVLLAIGISCLTHIELEKVKAISMFHHGKGCQQYTQKAFGVRIQVLLAVDPFLEPVYLLALQYMVYSRDQIIEINQNLHDSLFFKKRKEAFVWRQREVEKTHKLYHLKKEIQALELENWQFSSSLSKKVISFHPSSALHQMPPHPSEHVSRIRVSSSKFDSEVETHEKLPEKKVEFIAKDGIHHPKPRRPKKNTQSGSSEDLSNRVVTQIHAREHSQERQRPCQKIEDPIIALSIETCEVDGKEKRVLTMTGGPAVGIAGLEQRTGVGTSLLDRRLDHFVDELGNEKAESEEHSLELAAKDEMRNEAAEAYEDWDQ</sequence>
<keyword evidence="3" id="KW-1185">Reference proteome</keyword>
<protein>
    <submittedName>
        <fullName evidence="2">Uncharacterized protein</fullName>
    </submittedName>
</protein>
<accession>A0A834SJ01</accession>
<feature type="region of interest" description="Disordered" evidence="1">
    <location>
        <begin position="252"/>
        <end position="281"/>
    </location>
</feature>
<dbReference type="AlphaFoldDB" id="A0A834SJ01"/>
<evidence type="ECO:0000256" key="1">
    <source>
        <dbReference type="SAM" id="MobiDB-lite"/>
    </source>
</evidence>